<evidence type="ECO:0000313" key="3">
    <source>
        <dbReference type="Proteomes" id="UP000821866"/>
    </source>
</evidence>
<dbReference type="VEuPathDB" id="VectorBase:LOC119166429"/>
<sequence length="120" mass="12874">MKTGGGGEKKDKSRSFECAARGSTSGVKTLTDYDHSFVSGFQLATLTGPLCQEPMMGVAFVVDQWDLDMSGGRSRHLRTTFWPDHLNRQGGLPTCFSSPAAAAPVCYVQLHHPGHIGCSS</sequence>
<protein>
    <submittedName>
        <fullName evidence="2">Uncharacterized protein</fullName>
    </submittedName>
</protein>
<dbReference type="AlphaFoldDB" id="A0A9J6F3G1"/>
<feature type="region of interest" description="Disordered" evidence="1">
    <location>
        <begin position="1"/>
        <end position="24"/>
    </location>
</feature>
<organism evidence="2 3">
    <name type="scientific">Rhipicephalus microplus</name>
    <name type="common">Cattle tick</name>
    <name type="synonym">Boophilus microplus</name>
    <dbReference type="NCBI Taxonomy" id="6941"/>
    <lineage>
        <taxon>Eukaryota</taxon>
        <taxon>Metazoa</taxon>
        <taxon>Ecdysozoa</taxon>
        <taxon>Arthropoda</taxon>
        <taxon>Chelicerata</taxon>
        <taxon>Arachnida</taxon>
        <taxon>Acari</taxon>
        <taxon>Parasitiformes</taxon>
        <taxon>Ixodida</taxon>
        <taxon>Ixodoidea</taxon>
        <taxon>Ixodidae</taxon>
        <taxon>Rhipicephalinae</taxon>
        <taxon>Rhipicephalus</taxon>
        <taxon>Boophilus</taxon>
    </lineage>
</organism>
<reference evidence="2" key="1">
    <citation type="journal article" date="2020" name="Cell">
        <title>Large-Scale Comparative Analyses of Tick Genomes Elucidate Their Genetic Diversity and Vector Capacities.</title>
        <authorList>
            <consortium name="Tick Genome and Microbiome Consortium (TIGMIC)"/>
            <person name="Jia N."/>
            <person name="Wang J."/>
            <person name="Shi W."/>
            <person name="Du L."/>
            <person name="Sun Y."/>
            <person name="Zhan W."/>
            <person name="Jiang J.F."/>
            <person name="Wang Q."/>
            <person name="Zhang B."/>
            <person name="Ji P."/>
            <person name="Bell-Sakyi L."/>
            <person name="Cui X.M."/>
            <person name="Yuan T.T."/>
            <person name="Jiang B.G."/>
            <person name="Yang W.F."/>
            <person name="Lam T.T."/>
            <person name="Chang Q.C."/>
            <person name="Ding S.J."/>
            <person name="Wang X.J."/>
            <person name="Zhu J.G."/>
            <person name="Ruan X.D."/>
            <person name="Zhao L."/>
            <person name="Wei J.T."/>
            <person name="Ye R.Z."/>
            <person name="Que T.C."/>
            <person name="Du C.H."/>
            <person name="Zhou Y.H."/>
            <person name="Cheng J.X."/>
            <person name="Dai P.F."/>
            <person name="Guo W.B."/>
            <person name="Han X.H."/>
            <person name="Huang E.J."/>
            <person name="Li L.F."/>
            <person name="Wei W."/>
            <person name="Gao Y.C."/>
            <person name="Liu J.Z."/>
            <person name="Shao H.Z."/>
            <person name="Wang X."/>
            <person name="Wang C.C."/>
            <person name="Yang T.C."/>
            <person name="Huo Q.B."/>
            <person name="Li W."/>
            <person name="Chen H.Y."/>
            <person name="Chen S.E."/>
            <person name="Zhou L.G."/>
            <person name="Ni X.B."/>
            <person name="Tian J.H."/>
            <person name="Sheng Y."/>
            <person name="Liu T."/>
            <person name="Pan Y.S."/>
            <person name="Xia L.Y."/>
            <person name="Li J."/>
            <person name="Zhao F."/>
            <person name="Cao W.C."/>
        </authorList>
    </citation>
    <scope>NUCLEOTIDE SEQUENCE</scope>
    <source>
        <strain evidence="2">Rmic-2018</strain>
    </source>
</reference>
<reference evidence="2" key="2">
    <citation type="submission" date="2021-09" db="EMBL/GenBank/DDBJ databases">
        <authorList>
            <person name="Jia N."/>
            <person name="Wang J."/>
            <person name="Shi W."/>
            <person name="Du L."/>
            <person name="Sun Y."/>
            <person name="Zhan W."/>
            <person name="Jiang J."/>
            <person name="Wang Q."/>
            <person name="Zhang B."/>
            <person name="Ji P."/>
            <person name="Sakyi L.B."/>
            <person name="Cui X."/>
            <person name="Yuan T."/>
            <person name="Jiang B."/>
            <person name="Yang W."/>
            <person name="Lam T.T.-Y."/>
            <person name="Chang Q."/>
            <person name="Ding S."/>
            <person name="Wang X."/>
            <person name="Zhu J."/>
            <person name="Ruan X."/>
            <person name="Zhao L."/>
            <person name="Wei J."/>
            <person name="Que T."/>
            <person name="Du C."/>
            <person name="Cheng J."/>
            <person name="Dai P."/>
            <person name="Han X."/>
            <person name="Huang E."/>
            <person name="Gao Y."/>
            <person name="Liu J."/>
            <person name="Shao H."/>
            <person name="Ye R."/>
            <person name="Li L."/>
            <person name="Wei W."/>
            <person name="Wang X."/>
            <person name="Wang C."/>
            <person name="Huo Q."/>
            <person name="Li W."/>
            <person name="Guo W."/>
            <person name="Chen H."/>
            <person name="Chen S."/>
            <person name="Zhou L."/>
            <person name="Zhou L."/>
            <person name="Ni X."/>
            <person name="Tian J."/>
            <person name="Zhou Y."/>
            <person name="Sheng Y."/>
            <person name="Liu T."/>
            <person name="Pan Y."/>
            <person name="Xia L."/>
            <person name="Li J."/>
            <person name="Zhao F."/>
            <person name="Cao W."/>
        </authorList>
    </citation>
    <scope>NUCLEOTIDE SEQUENCE</scope>
    <source>
        <strain evidence="2">Rmic-2018</strain>
        <tissue evidence="2">Larvae</tissue>
    </source>
</reference>
<dbReference type="InterPro" id="IPR020568">
    <property type="entry name" value="Ribosomal_Su5_D2-typ_SF"/>
</dbReference>
<keyword evidence="3" id="KW-1185">Reference proteome</keyword>
<dbReference type="EMBL" id="JABSTU010000001">
    <property type="protein sequence ID" value="KAH8041084.1"/>
    <property type="molecule type" value="Genomic_DNA"/>
</dbReference>
<comment type="caution">
    <text evidence="2">The sequence shown here is derived from an EMBL/GenBank/DDBJ whole genome shotgun (WGS) entry which is preliminary data.</text>
</comment>
<dbReference type="InterPro" id="IPR014721">
    <property type="entry name" value="Ribsml_uS5_D2-typ_fold_subgr"/>
</dbReference>
<dbReference type="SUPFAM" id="SSF54211">
    <property type="entry name" value="Ribosomal protein S5 domain 2-like"/>
    <property type="match status" value="1"/>
</dbReference>
<name>A0A9J6F3G1_RHIMP</name>
<accession>A0A9J6F3G1</accession>
<evidence type="ECO:0000313" key="2">
    <source>
        <dbReference type="EMBL" id="KAH8041084.1"/>
    </source>
</evidence>
<dbReference type="Gene3D" id="3.30.230.10">
    <property type="match status" value="1"/>
</dbReference>
<evidence type="ECO:0000256" key="1">
    <source>
        <dbReference type="SAM" id="MobiDB-lite"/>
    </source>
</evidence>
<proteinExistence type="predicted"/>
<gene>
    <name evidence="2" type="ORF">HPB51_013744</name>
</gene>
<dbReference type="Proteomes" id="UP000821866">
    <property type="component" value="Chromosome 1"/>
</dbReference>